<comment type="caution">
    <text evidence="1">The sequence shown here is derived from an EMBL/GenBank/DDBJ whole genome shotgun (WGS) entry which is preliminary data.</text>
</comment>
<dbReference type="InterPro" id="IPR027417">
    <property type="entry name" value="P-loop_NTPase"/>
</dbReference>
<evidence type="ECO:0000313" key="1">
    <source>
        <dbReference type="EMBL" id="MDY2587096.1"/>
    </source>
</evidence>
<keyword evidence="2" id="KW-1185">Reference proteome</keyword>
<reference evidence="1 2" key="1">
    <citation type="submission" date="2023-11" db="EMBL/GenBank/DDBJ databases">
        <title>Winogradskyella pelagius sp. nov., isolated from coastal sediment.</title>
        <authorList>
            <person name="Li F."/>
        </authorList>
    </citation>
    <scope>NUCLEOTIDE SEQUENCE [LARGE SCALE GENOMIC DNA]</scope>
    <source>
        <strain evidence="1 2">KCTC 23502</strain>
    </source>
</reference>
<name>A0ABU5EM18_9FLAO</name>
<proteinExistence type="predicted"/>
<evidence type="ECO:0008006" key="3">
    <source>
        <dbReference type="Google" id="ProtNLM"/>
    </source>
</evidence>
<dbReference type="SUPFAM" id="SSF53795">
    <property type="entry name" value="PEP carboxykinase-like"/>
    <property type="match status" value="1"/>
</dbReference>
<sequence>MNHSLGPTYEQLLGSHWVLWYKTSNRYSIVDENFKALLDAYLQSESINTFRSNLDIANADTIADRIQYYLEQCHTQDIDQTVSATLSFKPVIPSFSIHYECFGQRFQINFDSELVKKTIHPSIAHLEVNTTKKPNVVFDVYLDQDQLCLFKNKTLLRSAPKKDYHLIQGKFVMELLSLIHQKEESDWVGTFHGSTISDGTHALLLMGESGKGKSTLSALLVAHGFELVADDVSPLLSKDLHIYSNPSAISLKEGAFEVLNPLVRSFEEIPETLFNKSKGPLKYLVPNPLLKGSYSCKALIMVNYAKGKPTKLEPLSIKTPLETLIPESWLSPKPKHARQFLDWLAQLKIYELTYSDTASVVKEISTLFKTLPNAQD</sequence>
<gene>
    <name evidence="1" type="ORF">SNF14_07070</name>
</gene>
<organism evidence="1 2">
    <name type="scientific">Winogradskyella aquimaris</name>
    <dbReference type="NCBI Taxonomy" id="864074"/>
    <lineage>
        <taxon>Bacteria</taxon>
        <taxon>Pseudomonadati</taxon>
        <taxon>Bacteroidota</taxon>
        <taxon>Flavobacteriia</taxon>
        <taxon>Flavobacteriales</taxon>
        <taxon>Flavobacteriaceae</taxon>
        <taxon>Winogradskyella</taxon>
    </lineage>
</organism>
<accession>A0ABU5EM18</accession>
<dbReference type="EMBL" id="JAXDAE010000005">
    <property type="protein sequence ID" value="MDY2587096.1"/>
    <property type="molecule type" value="Genomic_DNA"/>
</dbReference>
<evidence type="ECO:0000313" key="2">
    <source>
        <dbReference type="Proteomes" id="UP001285855"/>
    </source>
</evidence>
<dbReference type="Gene3D" id="3.40.50.300">
    <property type="entry name" value="P-loop containing nucleotide triphosphate hydrolases"/>
    <property type="match status" value="1"/>
</dbReference>
<protein>
    <recommendedName>
        <fullName evidence="3">HprK-related kinase B</fullName>
    </recommendedName>
</protein>
<dbReference type="RefSeq" id="WP_320555467.1">
    <property type="nucleotide sequence ID" value="NZ_JAXDAE010000005.1"/>
</dbReference>
<dbReference type="Proteomes" id="UP001285855">
    <property type="component" value="Unassembled WGS sequence"/>
</dbReference>